<proteinExistence type="predicted"/>
<dbReference type="AlphaFoldDB" id="X1NJC3"/>
<dbReference type="InterPro" id="IPR035937">
    <property type="entry name" value="FPG_N"/>
</dbReference>
<comment type="caution">
    <text evidence="2">The sequence shown here is derived from an EMBL/GenBank/DDBJ whole genome shotgun (WGS) entry which is preliminary data.</text>
</comment>
<dbReference type="SMART" id="SM00898">
    <property type="entry name" value="Fapy_DNA_glyco"/>
    <property type="match status" value="1"/>
</dbReference>
<feature type="domain" description="Formamidopyrimidine-DNA glycosylase catalytic" evidence="1">
    <location>
        <begin position="2"/>
        <end position="63"/>
    </location>
</feature>
<reference evidence="2" key="1">
    <citation type="journal article" date="2014" name="Front. Microbiol.">
        <title>High frequency of phylogenetically diverse reductive dehalogenase-homologous genes in deep subseafloor sedimentary metagenomes.</title>
        <authorList>
            <person name="Kawai M."/>
            <person name="Futagami T."/>
            <person name="Toyoda A."/>
            <person name="Takaki Y."/>
            <person name="Nishi S."/>
            <person name="Hori S."/>
            <person name="Arai W."/>
            <person name="Tsubouchi T."/>
            <person name="Morono Y."/>
            <person name="Uchiyama I."/>
            <person name="Ito T."/>
            <person name="Fujiyama A."/>
            <person name="Inagaki F."/>
            <person name="Takami H."/>
        </authorList>
    </citation>
    <scope>NUCLEOTIDE SEQUENCE</scope>
    <source>
        <strain evidence="2">Expedition CK06-06</strain>
    </source>
</reference>
<dbReference type="InterPro" id="IPR012319">
    <property type="entry name" value="FPG_cat"/>
</dbReference>
<dbReference type="PROSITE" id="PS51068">
    <property type="entry name" value="FPG_CAT"/>
    <property type="match status" value="1"/>
</dbReference>
<sequence length="63" mass="7484">MPEMPEVETIKRDLQKKMRGKRVERVIIKNKKSVKMPTPSEFIRRIEGKVFTGVERRGKFLLL</sequence>
<dbReference type="GO" id="GO:0019104">
    <property type="term" value="F:DNA N-glycosylase activity"/>
    <property type="evidence" value="ECO:0007669"/>
    <property type="project" value="InterPro"/>
</dbReference>
<dbReference type="GO" id="GO:0003906">
    <property type="term" value="F:DNA-(apurinic or apyrimidinic site) endonuclease activity"/>
    <property type="evidence" value="ECO:0007669"/>
    <property type="project" value="InterPro"/>
</dbReference>
<accession>X1NJC3</accession>
<gene>
    <name evidence="2" type="ORF">S06H3_25021</name>
</gene>
<evidence type="ECO:0000313" key="2">
    <source>
        <dbReference type="EMBL" id="GAI30321.1"/>
    </source>
</evidence>
<protein>
    <recommendedName>
        <fullName evidence="1">Formamidopyrimidine-DNA glycosylase catalytic domain-containing protein</fullName>
    </recommendedName>
</protein>
<feature type="non-terminal residue" evidence="2">
    <location>
        <position position="63"/>
    </location>
</feature>
<dbReference type="Gene3D" id="3.20.190.10">
    <property type="entry name" value="MutM-like, N-terminal"/>
    <property type="match status" value="1"/>
</dbReference>
<name>X1NJC3_9ZZZZ</name>
<evidence type="ECO:0000259" key="1">
    <source>
        <dbReference type="PROSITE" id="PS51068"/>
    </source>
</evidence>
<dbReference type="SUPFAM" id="SSF81624">
    <property type="entry name" value="N-terminal domain of MutM-like DNA repair proteins"/>
    <property type="match status" value="1"/>
</dbReference>
<dbReference type="EMBL" id="BARV01014214">
    <property type="protein sequence ID" value="GAI30321.1"/>
    <property type="molecule type" value="Genomic_DNA"/>
</dbReference>
<dbReference type="GO" id="GO:0008270">
    <property type="term" value="F:zinc ion binding"/>
    <property type="evidence" value="ECO:0007669"/>
    <property type="project" value="InterPro"/>
</dbReference>
<dbReference type="GO" id="GO:0006284">
    <property type="term" value="P:base-excision repair"/>
    <property type="evidence" value="ECO:0007669"/>
    <property type="project" value="InterPro"/>
</dbReference>
<organism evidence="2">
    <name type="scientific">marine sediment metagenome</name>
    <dbReference type="NCBI Taxonomy" id="412755"/>
    <lineage>
        <taxon>unclassified sequences</taxon>
        <taxon>metagenomes</taxon>
        <taxon>ecological metagenomes</taxon>
    </lineage>
</organism>
<dbReference type="Pfam" id="PF01149">
    <property type="entry name" value="Fapy_DNA_glyco"/>
    <property type="match status" value="1"/>
</dbReference>